<evidence type="ECO:0000313" key="2">
    <source>
        <dbReference type="EMBL" id="KAK7692735.1"/>
    </source>
</evidence>
<feature type="compositionally biased region" description="Polar residues" evidence="1">
    <location>
        <begin position="227"/>
        <end position="236"/>
    </location>
</feature>
<proteinExistence type="predicted"/>
<feature type="region of interest" description="Disordered" evidence="1">
    <location>
        <begin position="38"/>
        <end position="71"/>
    </location>
</feature>
<dbReference type="Proteomes" id="UP001385951">
    <property type="component" value="Unassembled WGS sequence"/>
</dbReference>
<feature type="compositionally biased region" description="Polar residues" evidence="1">
    <location>
        <begin position="560"/>
        <end position="575"/>
    </location>
</feature>
<feature type="region of interest" description="Disordered" evidence="1">
    <location>
        <begin position="214"/>
        <end position="576"/>
    </location>
</feature>
<feature type="compositionally biased region" description="Polar residues" evidence="1">
    <location>
        <begin position="415"/>
        <end position="428"/>
    </location>
</feature>
<accession>A0AAW0GNS5</accession>
<name>A0AAW0GNS5_9APHY</name>
<organism evidence="2 3">
    <name type="scientific">Cerrena zonata</name>
    <dbReference type="NCBI Taxonomy" id="2478898"/>
    <lineage>
        <taxon>Eukaryota</taxon>
        <taxon>Fungi</taxon>
        <taxon>Dikarya</taxon>
        <taxon>Basidiomycota</taxon>
        <taxon>Agaricomycotina</taxon>
        <taxon>Agaricomycetes</taxon>
        <taxon>Polyporales</taxon>
        <taxon>Cerrenaceae</taxon>
        <taxon>Cerrena</taxon>
    </lineage>
</organism>
<feature type="compositionally biased region" description="Low complexity" evidence="1">
    <location>
        <begin position="646"/>
        <end position="660"/>
    </location>
</feature>
<feature type="compositionally biased region" description="Basic and acidic residues" evidence="1">
    <location>
        <begin position="364"/>
        <end position="380"/>
    </location>
</feature>
<feature type="compositionally biased region" description="Polar residues" evidence="1">
    <location>
        <begin position="314"/>
        <end position="333"/>
    </location>
</feature>
<dbReference type="AlphaFoldDB" id="A0AAW0GNS5"/>
<gene>
    <name evidence="2" type="ORF">QCA50_004368</name>
</gene>
<feature type="compositionally biased region" description="Low complexity" evidence="1">
    <location>
        <begin position="38"/>
        <end position="48"/>
    </location>
</feature>
<feature type="compositionally biased region" description="Low complexity" evidence="1">
    <location>
        <begin position="688"/>
        <end position="701"/>
    </location>
</feature>
<protein>
    <submittedName>
        <fullName evidence="2">Uncharacterized protein</fullName>
    </submittedName>
</protein>
<feature type="region of interest" description="Disordered" evidence="1">
    <location>
        <begin position="107"/>
        <end position="166"/>
    </location>
</feature>
<feature type="compositionally biased region" description="Acidic residues" evidence="1">
    <location>
        <begin position="268"/>
        <end position="281"/>
    </location>
</feature>
<feature type="region of interest" description="Disordered" evidence="1">
    <location>
        <begin position="620"/>
        <end position="671"/>
    </location>
</feature>
<evidence type="ECO:0000313" key="3">
    <source>
        <dbReference type="Proteomes" id="UP001385951"/>
    </source>
</evidence>
<feature type="compositionally biased region" description="Acidic residues" evidence="1">
    <location>
        <begin position="429"/>
        <end position="439"/>
    </location>
</feature>
<feature type="compositionally biased region" description="Gly residues" evidence="1">
    <location>
        <begin position="708"/>
        <end position="717"/>
    </location>
</feature>
<dbReference type="EMBL" id="JASBNA010000004">
    <property type="protein sequence ID" value="KAK7692735.1"/>
    <property type="molecule type" value="Genomic_DNA"/>
</dbReference>
<evidence type="ECO:0000256" key="1">
    <source>
        <dbReference type="SAM" id="MobiDB-lite"/>
    </source>
</evidence>
<sequence>MLLSTQDRRLDDPLSGNALLAYRRTSIPSIEAISIASSSSSSSSAASSLHRRAPLAPLPTQPSMLDDHLSASAQYTYPTSIQDQSIPMDTDPKQDFARLIARPIVSSRRSSVHDDSMPIPPRKRSIPGQNSNRDRAAPYPASGSRSSQRRPSNTSIATASSGRRTSLPTIHAHAPQSTALHPNNSPYLLPNTADDLYSGLSSFTFGAVSYPSASIPTDPSDMMSPHSRPSGNTSADRTPRPSISGPSGTKPSYSKTRHGKQKAKDYLDAEMGDVEDEDEDDAARQKSRSKMRAIDDGSRRPSLPTNLYIPGSGSAPSSATIPSDINGGSSSEASPISPIQRRRSRGTGSGLDSGMDDSESDPQAGDHPDLDTDVEFDLRGSDGLPITSDASSERTFGFSHDFDHYGRPHPGHIDTSGSPSERSDQMSINEDDRDDDDDDGRGVSVSPVTFSRHDYDSEGPEVDTFYVGPEQPSPPRRSSVPWDGTPSGRESRASRTSRGSRRSRDSRDQDGSGSDTSAVVASVLNSAREREDSIATITGRRASRSVDDGLNMSAEVDPFNTFNPPNGASPSSHPQTRADFRSLEAQVLASHSYQQQLLQQLHHPPPEFDHFAQFDKFDFQQPASPLTDDDQPPPNQRIPHGYPYDPLNAHALNPLNPLNPVEENATPTDVTNVLDGFNMDYILSGPNGSASSSSRRSWAPSMVNSFNGSGGSGSGGPEGRRPSTFTTASGEDAFTKHLAKNDDGYLRKRKEWSFRMESTDGKGPREFGPNPTWGAPESGVLVTVEVGSVVGAVGTGTGALGSGSVVSAGVAGLSVPVQSMGNGGSPNVGGGGVYRLDR</sequence>
<keyword evidence="3" id="KW-1185">Reference proteome</keyword>
<comment type="caution">
    <text evidence="2">The sequence shown here is derived from an EMBL/GenBank/DDBJ whole genome shotgun (WGS) entry which is preliminary data.</text>
</comment>
<reference evidence="2 3" key="1">
    <citation type="submission" date="2022-09" db="EMBL/GenBank/DDBJ databases">
        <authorList>
            <person name="Palmer J.M."/>
        </authorList>
    </citation>
    <scope>NUCLEOTIDE SEQUENCE [LARGE SCALE GENOMIC DNA]</scope>
    <source>
        <strain evidence="2 3">DSM 7382</strain>
    </source>
</reference>
<feature type="region of interest" description="Disordered" evidence="1">
    <location>
        <begin position="688"/>
        <end position="732"/>
    </location>
</feature>
<feature type="compositionally biased region" description="Polar residues" evidence="1">
    <location>
        <begin position="244"/>
        <end position="254"/>
    </location>
</feature>
<feature type="compositionally biased region" description="Polar residues" evidence="1">
    <location>
        <begin position="143"/>
        <end position="166"/>
    </location>
</feature>